<proteinExistence type="predicted"/>
<keyword evidence="17" id="KW-1185">Reference proteome</keyword>
<evidence type="ECO:0000256" key="5">
    <source>
        <dbReference type="ARBA" id="ARBA00022553"/>
    </source>
</evidence>
<dbReference type="SMART" id="SM00388">
    <property type="entry name" value="HisKA"/>
    <property type="match status" value="1"/>
</dbReference>
<evidence type="ECO:0000256" key="11">
    <source>
        <dbReference type="ARBA" id="ARBA00022989"/>
    </source>
</evidence>
<dbReference type="CDD" id="cd00075">
    <property type="entry name" value="HATPase"/>
    <property type="match status" value="1"/>
</dbReference>
<dbReference type="InterPro" id="IPR004358">
    <property type="entry name" value="Sig_transdc_His_kin-like_C"/>
</dbReference>
<feature type="transmembrane region" description="Helical" evidence="14">
    <location>
        <begin position="296"/>
        <end position="315"/>
    </location>
</feature>
<evidence type="ECO:0000256" key="4">
    <source>
        <dbReference type="ARBA" id="ARBA00022475"/>
    </source>
</evidence>
<dbReference type="OrthoDB" id="7568856at2"/>
<evidence type="ECO:0000256" key="8">
    <source>
        <dbReference type="ARBA" id="ARBA00022741"/>
    </source>
</evidence>
<dbReference type="SUPFAM" id="SSF103190">
    <property type="entry name" value="Sensory domain-like"/>
    <property type="match status" value="1"/>
</dbReference>
<evidence type="ECO:0000256" key="1">
    <source>
        <dbReference type="ARBA" id="ARBA00000085"/>
    </source>
</evidence>
<keyword evidence="9 16" id="KW-0418">Kinase</keyword>
<dbReference type="InterPro" id="IPR017055">
    <property type="entry name" value="Sig_transdc_His_kinase_DctB"/>
</dbReference>
<comment type="subcellular location">
    <subcellularLocation>
        <location evidence="2">Cell membrane</location>
        <topology evidence="2">Multi-pass membrane protein</topology>
    </subcellularLocation>
</comment>
<dbReference type="InterPro" id="IPR005467">
    <property type="entry name" value="His_kinase_dom"/>
</dbReference>
<comment type="caution">
    <text evidence="16">The sequence shown here is derived from an EMBL/GenBank/DDBJ whole genome shotgun (WGS) entry which is preliminary data.</text>
</comment>
<evidence type="ECO:0000259" key="15">
    <source>
        <dbReference type="PROSITE" id="PS50109"/>
    </source>
</evidence>
<evidence type="ECO:0000313" key="17">
    <source>
        <dbReference type="Proteomes" id="UP000321129"/>
    </source>
</evidence>
<dbReference type="PANTHER" id="PTHR43065:SF46">
    <property type="entry name" value="C4-DICARBOXYLATE TRANSPORT SENSOR PROTEIN DCTB"/>
    <property type="match status" value="1"/>
</dbReference>
<dbReference type="GO" id="GO:0005886">
    <property type="term" value="C:plasma membrane"/>
    <property type="evidence" value="ECO:0007669"/>
    <property type="project" value="UniProtKB-SubCell"/>
</dbReference>
<dbReference type="GO" id="GO:0005524">
    <property type="term" value="F:ATP binding"/>
    <property type="evidence" value="ECO:0007669"/>
    <property type="project" value="UniProtKB-KW"/>
</dbReference>
<feature type="domain" description="Histidine kinase" evidence="15">
    <location>
        <begin position="353"/>
        <end position="561"/>
    </location>
</feature>
<keyword evidence="12" id="KW-0902">Two-component regulatory system</keyword>
<dbReference type="InterPro" id="IPR003661">
    <property type="entry name" value="HisK_dim/P_dom"/>
</dbReference>
<evidence type="ECO:0000256" key="10">
    <source>
        <dbReference type="ARBA" id="ARBA00022840"/>
    </source>
</evidence>
<dbReference type="InterPro" id="IPR036890">
    <property type="entry name" value="HATPase_C_sf"/>
</dbReference>
<name>A0A5C6USB8_9SPHN</name>
<dbReference type="InterPro" id="IPR033479">
    <property type="entry name" value="dCache_1"/>
</dbReference>
<dbReference type="Pfam" id="PF00512">
    <property type="entry name" value="HisKA"/>
    <property type="match status" value="1"/>
</dbReference>
<dbReference type="InterPro" id="IPR036097">
    <property type="entry name" value="HisK_dim/P_sf"/>
</dbReference>
<evidence type="ECO:0000313" key="16">
    <source>
        <dbReference type="EMBL" id="TXC73758.1"/>
    </source>
</evidence>
<dbReference type="EC" id="2.7.13.3" evidence="3"/>
<dbReference type="SUPFAM" id="SSF47384">
    <property type="entry name" value="Homodimeric domain of signal transducing histidine kinase"/>
    <property type="match status" value="1"/>
</dbReference>
<evidence type="ECO:0000256" key="3">
    <source>
        <dbReference type="ARBA" id="ARBA00012438"/>
    </source>
</evidence>
<sequence length="561" mass="60139">MTAATLFRSFPRRAAVLGLLCLATALLATWIIDRRSRAGGAAAAASEAQDEAAIMAASLKSELDKFSLVPLVLAEDPQVGALLLGASSEADLLDRRLATLARQTNAAAIYLMNADGLTIAASNWDRPTSFVGSNYNFRPYFRNALARGSATQFALGTVSREPGLYIAQRVVSGGRPTGIVAVKVEFDDLEAGWRAASDGVFVTDAEGVVLLTSNDGWRFHATGPQRGAARNRSVDRRQFGVDIVPPLLPDPIGLKVGLVKSPLLDTEQPIALDGWVLHLLANPSSQIDAAVARGRYYLLLVATIAAGLLALAFVFRRRRSLQEEVAIAQRTRTLREQLNQANRLATLGQIAAGVGHEINQPVAAARLFAENGAALIATGRLDDAQTNFARIVDLADRIGRITAELRLFSRRDAPDPQEMPVAKPIEGALLLLHDRIAGMAVTLTLPDEETLTERVRAEPVRLEQVIINLLQNALDAAGEGGVIAIAVTTEARSCFVSVIDNGPGIAEDMRDRMFHPFATTKSDGLGLGLVISRDIMRDLGGDLVVGESNRGTRMTMKIPRA</sequence>
<dbReference type="Gene3D" id="6.10.250.3020">
    <property type="match status" value="1"/>
</dbReference>
<dbReference type="SUPFAM" id="SSF55874">
    <property type="entry name" value="ATPase domain of HSP90 chaperone/DNA topoisomerase II/histidine kinase"/>
    <property type="match status" value="1"/>
</dbReference>
<dbReference type="Pfam" id="PF02743">
    <property type="entry name" value="dCache_1"/>
    <property type="match status" value="1"/>
</dbReference>
<evidence type="ECO:0000256" key="12">
    <source>
        <dbReference type="ARBA" id="ARBA00023012"/>
    </source>
</evidence>
<dbReference type="Proteomes" id="UP000321129">
    <property type="component" value="Unassembled WGS sequence"/>
</dbReference>
<keyword evidence="13 14" id="KW-0472">Membrane</keyword>
<evidence type="ECO:0000256" key="9">
    <source>
        <dbReference type="ARBA" id="ARBA00022777"/>
    </source>
</evidence>
<evidence type="ECO:0000256" key="2">
    <source>
        <dbReference type="ARBA" id="ARBA00004651"/>
    </source>
</evidence>
<dbReference type="Gene3D" id="1.10.287.130">
    <property type="match status" value="1"/>
</dbReference>
<reference evidence="16 17" key="1">
    <citation type="submission" date="2019-08" db="EMBL/GenBank/DDBJ databases">
        <title>Sphingorhabdus soil sp. nov., isolated from arctic soil.</title>
        <authorList>
            <person name="Liu Y."/>
        </authorList>
    </citation>
    <scope>NUCLEOTIDE SEQUENCE [LARGE SCALE GENOMIC DNA]</scope>
    <source>
        <strain evidence="16 17">D-2Q-5-6</strain>
    </source>
</reference>
<dbReference type="RefSeq" id="WP_147121595.1">
    <property type="nucleotide sequence ID" value="NZ_VOPY01000001.1"/>
</dbReference>
<dbReference type="Pfam" id="PF02518">
    <property type="entry name" value="HATPase_c"/>
    <property type="match status" value="1"/>
</dbReference>
<accession>A0A5C6USB8</accession>
<dbReference type="PIRSF" id="PIRSF036431">
    <property type="entry name" value="STHK_DctB"/>
    <property type="match status" value="1"/>
</dbReference>
<keyword evidence="10" id="KW-0067">ATP-binding</keyword>
<evidence type="ECO:0000256" key="14">
    <source>
        <dbReference type="SAM" id="Phobius"/>
    </source>
</evidence>
<dbReference type="PANTHER" id="PTHR43065">
    <property type="entry name" value="SENSOR HISTIDINE KINASE"/>
    <property type="match status" value="1"/>
</dbReference>
<protein>
    <recommendedName>
        <fullName evidence="3">histidine kinase</fullName>
        <ecNumber evidence="3">2.7.13.3</ecNumber>
    </recommendedName>
</protein>
<keyword evidence="6" id="KW-0808">Transferase</keyword>
<keyword evidence="5" id="KW-0597">Phosphoprotein</keyword>
<keyword evidence="11 14" id="KW-1133">Transmembrane helix</keyword>
<dbReference type="PROSITE" id="PS50109">
    <property type="entry name" value="HIS_KIN"/>
    <property type="match status" value="1"/>
</dbReference>
<evidence type="ECO:0000256" key="7">
    <source>
        <dbReference type="ARBA" id="ARBA00022692"/>
    </source>
</evidence>
<dbReference type="InterPro" id="IPR029151">
    <property type="entry name" value="Sensor-like_sf"/>
</dbReference>
<dbReference type="AlphaFoldDB" id="A0A5C6USB8"/>
<dbReference type="Gene3D" id="3.30.450.20">
    <property type="entry name" value="PAS domain"/>
    <property type="match status" value="2"/>
</dbReference>
<organism evidence="16 17">
    <name type="scientific">Flavisphingopyxis soli</name>
    <dbReference type="NCBI Taxonomy" id="2601267"/>
    <lineage>
        <taxon>Bacteria</taxon>
        <taxon>Pseudomonadati</taxon>
        <taxon>Pseudomonadota</taxon>
        <taxon>Alphaproteobacteria</taxon>
        <taxon>Sphingomonadales</taxon>
        <taxon>Sphingopyxidaceae</taxon>
        <taxon>Flavisphingopyxis</taxon>
    </lineage>
</organism>
<keyword evidence="4" id="KW-1003">Cell membrane</keyword>
<dbReference type="GO" id="GO:0000155">
    <property type="term" value="F:phosphorelay sensor kinase activity"/>
    <property type="evidence" value="ECO:0007669"/>
    <property type="project" value="InterPro"/>
</dbReference>
<keyword evidence="8" id="KW-0547">Nucleotide-binding</keyword>
<keyword evidence="7 14" id="KW-0812">Transmembrane</keyword>
<dbReference type="CDD" id="cd00082">
    <property type="entry name" value="HisKA"/>
    <property type="match status" value="1"/>
</dbReference>
<dbReference type="PRINTS" id="PR00344">
    <property type="entry name" value="BCTRLSENSOR"/>
</dbReference>
<evidence type="ECO:0000256" key="13">
    <source>
        <dbReference type="ARBA" id="ARBA00023136"/>
    </source>
</evidence>
<comment type="catalytic activity">
    <reaction evidence="1">
        <text>ATP + protein L-histidine = ADP + protein N-phospho-L-histidine.</text>
        <dbReference type="EC" id="2.7.13.3"/>
    </reaction>
</comment>
<dbReference type="SMART" id="SM00387">
    <property type="entry name" value="HATPase_c"/>
    <property type="match status" value="1"/>
</dbReference>
<dbReference type="Gene3D" id="3.30.565.10">
    <property type="entry name" value="Histidine kinase-like ATPase, C-terminal domain"/>
    <property type="match status" value="1"/>
</dbReference>
<gene>
    <name evidence="16" type="ORF">FSZ31_03240</name>
</gene>
<dbReference type="EMBL" id="VOPY01000001">
    <property type="protein sequence ID" value="TXC73758.1"/>
    <property type="molecule type" value="Genomic_DNA"/>
</dbReference>
<evidence type="ECO:0000256" key="6">
    <source>
        <dbReference type="ARBA" id="ARBA00022679"/>
    </source>
</evidence>
<dbReference type="InterPro" id="IPR003594">
    <property type="entry name" value="HATPase_dom"/>
</dbReference>